<keyword evidence="2" id="KW-0547">Nucleotide-binding</keyword>
<dbReference type="AlphaFoldDB" id="G7QEC8"/>
<keyword evidence="2" id="KW-0067">ATP-binding</keyword>
<dbReference type="Proteomes" id="UP000004662">
    <property type="component" value="Plasmid pFW10102"/>
</dbReference>
<proteinExistence type="predicted"/>
<evidence type="ECO:0000313" key="6">
    <source>
        <dbReference type="Proteomes" id="UP000004662"/>
    </source>
</evidence>
<dbReference type="HOGENOM" id="CLU_046381_0_0_7"/>
<evidence type="ECO:0000256" key="3">
    <source>
        <dbReference type="SAM" id="Phobius"/>
    </source>
</evidence>
<dbReference type="InterPro" id="IPR036388">
    <property type="entry name" value="WH-like_DNA-bd_sf"/>
</dbReference>
<keyword evidence="5" id="KW-0614">Plasmid</keyword>
<evidence type="ECO:0000256" key="2">
    <source>
        <dbReference type="PIRSR" id="PIRSR640198-2"/>
    </source>
</evidence>
<dbReference type="RefSeq" id="WP_006918410.1">
    <property type="nucleotide sequence ID" value="NZ_CM001370.1"/>
</dbReference>
<feature type="domain" description="Fido" evidence="4">
    <location>
        <begin position="105"/>
        <end position="266"/>
    </location>
</feature>
<dbReference type="EMBL" id="CM001370">
    <property type="protein sequence ID" value="EHJ45924.1"/>
    <property type="molecule type" value="Genomic_DNA"/>
</dbReference>
<keyword evidence="6" id="KW-1185">Reference proteome</keyword>
<dbReference type="PANTHER" id="PTHR13504:SF33">
    <property type="entry name" value="FIC FAMILY PROTEIN"/>
    <property type="match status" value="1"/>
</dbReference>
<dbReference type="Pfam" id="PF02661">
    <property type="entry name" value="Fic"/>
    <property type="match status" value="1"/>
</dbReference>
<dbReference type="PROSITE" id="PS51459">
    <property type="entry name" value="FIDO"/>
    <property type="match status" value="1"/>
</dbReference>
<dbReference type="GO" id="GO:0005524">
    <property type="term" value="F:ATP binding"/>
    <property type="evidence" value="ECO:0007669"/>
    <property type="project" value="UniProtKB-KW"/>
</dbReference>
<feature type="binding site" evidence="2">
    <location>
        <begin position="239"/>
        <end position="240"/>
    </location>
    <ligand>
        <name>ATP</name>
        <dbReference type="ChEBI" id="CHEBI:30616"/>
    </ligand>
</feature>
<dbReference type="PANTHER" id="PTHR13504">
    <property type="entry name" value="FIDO DOMAIN-CONTAINING PROTEIN DDB_G0283145"/>
    <property type="match status" value="1"/>
</dbReference>
<feature type="binding site" evidence="2">
    <location>
        <begin position="201"/>
        <end position="208"/>
    </location>
    <ligand>
        <name>ATP</name>
        <dbReference type="ChEBI" id="CHEBI:30616"/>
    </ligand>
</feature>
<keyword evidence="3" id="KW-1133">Transmembrane helix</keyword>
<reference evidence="6" key="1">
    <citation type="journal article" date="2015" name="Genome Announc.">
        <title>High-Quality Draft Genome Sequence of Desulfovibrio carbinoliphilus FW-101-2B, an Organic Acid-Oxidizing Sulfate-Reducing Bacterium Isolated from Uranium(VI)-Contaminated Groundwater.</title>
        <authorList>
            <person name="Ramsay B.D."/>
            <person name="Hwang C."/>
            <person name="Woo H.L."/>
            <person name="Carroll S.L."/>
            <person name="Lucas S."/>
            <person name="Han J."/>
            <person name="Lapidus A.L."/>
            <person name="Cheng J.F."/>
            <person name="Goodwin L.A."/>
            <person name="Pitluck S."/>
            <person name="Peters L."/>
            <person name="Chertkov O."/>
            <person name="Held B."/>
            <person name="Detter J.C."/>
            <person name="Han C.S."/>
            <person name="Tapia R."/>
            <person name="Land M.L."/>
            <person name="Hauser L.J."/>
            <person name="Kyrpides N.C."/>
            <person name="Ivanova N.N."/>
            <person name="Mikhailova N."/>
            <person name="Pagani I."/>
            <person name="Woyke T."/>
            <person name="Arkin A.P."/>
            <person name="Dehal P."/>
            <person name="Chivian D."/>
            <person name="Criddle C.S."/>
            <person name="Wu W."/>
            <person name="Chakraborty R."/>
            <person name="Hazen T.C."/>
            <person name="Fields M.W."/>
        </authorList>
    </citation>
    <scope>NUCLEOTIDE SEQUENCE [LARGE SCALE GENOMIC DNA]</scope>
    <source>
        <strain evidence="6">FW-101-2B</strain>
    </source>
</reference>
<feature type="transmembrane region" description="Helical" evidence="3">
    <location>
        <begin position="180"/>
        <end position="199"/>
    </location>
</feature>
<dbReference type="InterPro" id="IPR003812">
    <property type="entry name" value="Fido"/>
</dbReference>
<evidence type="ECO:0000256" key="1">
    <source>
        <dbReference type="PIRSR" id="PIRSR640198-1"/>
    </source>
</evidence>
<organism evidence="5 6">
    <name type="scientific">Solidesulfovibrio carbinoliphilus subsp. oakridgensis</name>
    <dbReference type="NCBI Taxonomy" id="694327"/>
    <lineage>
        <taxon>Bacteria</taxon>
        <taxon>Pseudomonadati</taxon>
        <taxon>Thermodesulfobacteriota</taxon>
        <taxon>Desulfovibrionia</taxon>
        <taxon>Desulfovibrionales</taxon>
        <taxon>Desulfovibrionaceae</taxon>
        <taxon>Solidesulfovibrio</taxon>
    </lineage>
</organism>
<geneLocation type="plasmid" evidence="5 6">
    <name>pFW10102</name>
</geneLocation>
<keyword evidence="3" id="KW-0812">Transmembrane</keyword>
<name>G7QEC8_9BACT</name>
<protein>
    <submittedName>
        <fullName evidence="5">Filamentation induced by cAMP protein Fic</fullName>
    </submittedName>
</protein>
<dbReference type="InterPro" id="IPR040198">
    <property type="entry name" value="Fido_containing"/>
</dbReference>
<feature type="active site" evidence="1">
    <location>
        <position position="197"/>
    </location>
</feature>
<evidence type="ECO:0000259" key="4">
    <source>
        <dbReference type="PROSITE" id="PS51459"/>
    </source>
</evidence>
<sequence>MIKTDSIRITPEFLAIIAECDEFKGAWRALGALAPERLNALRHVATIESIGSSTRIEGAKLSDREVERLLSDLKINSFITRDEQEVAGYAETMGTIFEVWPHIPLTENHIKQLHRDLLRHSEKDDRHRGGYKTLPNSVVAFDETGQQIGIIFETASPFDTPRLMAELVEWYIEARETRRLHPLLLIAVFVVVFLEIHPFQDGNGRLSRILTTLLLLQAGYTYVPYSSLESVIENSKEAYYLALRQTQGTIRTDTPNWQPWILFFLQALAQQKRRLAAKVEREKITLATLPELAAQIIEQARQHGRVTIGEMAKVTGASRNTLKVHFRRLVEQGHLTRYGTGKGSWYALP</sequence>
<dbReference type="OrthoDB" id="9813719at2"/>
<dbReference type="Pfam" id="PF13412">
    <property type="entry name" value="HTH_24"/>
    <property type="match status" value="1"/>
</dbReference>
<accession>G7QEC8</accession>
<dbReference type="SUPFAM" id="SSF46785">
    <property type="entry name" value="Winged helix' DNA-binding domain"/>
    <property type="match status" value="1"/>
</dbReference>
<gene>
    <name evidence="5" type="ORF">DFW101_3739</name>
</gene>
<keyword evidence="3" id="KW-0472">Membrane</keyword>
<dbReference type="Gene3D" id="1.10.3290.10">
    <property type="entry name" value="Fido-like domain"/>
    <property type="match status" value="1"/>
</dbReference>
<dbReference type="InterPro" id="IPR036390">
    <property type="entry name" value="WH_DNA-bd_sf"/>
</dbReference>
<dbReference type="SUPFAM" id="SSF140931">
    <property type="entry name" value="Fic-like"/>
    <property type="match status" value="1"/>
</dbReference>
<dbReference type="Gene3D" id="1.10.10.10">
    <property type="entry name" value="Winged helix-like DNA-binding domain superfamily/Winged helix DNA-binding domain"/>
    <property type="match status" value="1"/>
</dbReference>
<evidence type="ECO:0000313" key="5">
    <source>
        <dbReference type="EMBL" id="EHJ45924.1"/>
    </source>
</evidence>
<dbReference type="InterPro" id="IPR036597">
    <property type="entry name" value="Fido-like_dom_sf"/>
</dbReference>